<dbReference type="AlphaFoldDB" id="A0A2B4S6N5"/>
<comment type="caution">
    <text evidence="1">The sequence shown here is derived from an EMBL/GenBank/DDBJ whole genome shotgun (WGS) entry which is preliminary data.</text>
</comment>
<dbReference type="OrthoDB" id="5956876at2759"/>
<accession>A0A2B4S6N5</accession>
<name>A0A2B4S6N5_STYPI</name>
<sequence length="225" mass="25916">MALLYYFETTIDFCGKDQNSFFKKWLEIAQKFIAYPSKATGVEIKQFWKICGENKLIGVLSVETPGQLDICFATLLKQQTEDIRITTEVKPFRPYEDFAGTVAERCNRSLDATHVDSVTKEGLYYFLWSRVEYMGITQLDLCNTWTDEAIAAIKAKKLGNIVDLWKVVAERQVWVIVRMNSLKDADELLTFDLPILKKMGAQVYTKCKSIRPVSQWIEDLKKLVS</sequence>
<evidence type="ECO:0000313" key="1">
    <source>
        <dbReference type="EMBL" id="PFX24247.1"/>
    </source>
</evidence>
<dbReference type="EMBL" id="LSMT01000181">
    <property type="protein sequence ID" value="PFX24247.1"/>
    <property type="molecule type" value="Genomic_DNA"/>
</dbReference>
<proteinExistence type="predicted"/>
<evidence type="ECO:0000313" key="2">
    <source>
        <dbReference type="Proteomes" id="UP000225706"/>
    </source>
</evidence>
<dbReference type="Proteomes" id="UP000225706">
    <property type="component" value="Unassembled WGS sequence"/>
</dbReference>
<reference evidence="2" key="1">
    <citation type="journal article" date="2017" name="bioRxiv">
        <title>Comparative analysis of the genomes of Stylophora pistillata and Acropora digitifera provides evidence for extensive differences between species of corals.</title>
        <authorList>
            <person name="Voolstra C.R."/>
            <person name="Li Y."/>
            <person name="Liew Y.J."/>
            <person name="Baumgarten S."/>
            <person name="Zoccola D."/>
            <person name="Flot J.-F."/>
            <person name="Tambutte S."/>
            <person name="Allemand D."/>
            <person name="Aranda M."/>
        </authorList>
    </citation>
    <scope>NUCLEOTIDE SEQUENCE [LARGE SCALE GENOMIC DNA]</scope>
</reference>
<protein>
    <submittedName>
        <fullName evidence="1">Uncharacterized protein</fullName>
    </submittedName>
</protein>
<dbReference type="SUPFAM" id="SSF54909">
    <property type="entry name" value="Dimeric alpha+beta barrel"/>
    <property type="match status" value="1"/>
</dbReference>
<organism evidence="1 2">
    <name type="scientific">Stylophora pistillata</name>
    <name type="common">Smooth cauliflower coral</name>
    <dbReference type="NCBI Taxonomy" id="50429"/>
    <lineage>
        <taxon>Eukaryota</taxon>
        <taxon>Metazoa</taxon>
        <taxon>Cnidaria</taxon>
        <taxon>Anthozoa</taxon>
        <taxon>Hexacorallia</taxon>
        <taxon>Scleractinia</taxon>
        <taxon>Astrocoeniina</taxon>
        <taxon>Pocilloporidae</taxon>
        <taxon>Stylophora</taxon>
    </lineage>
</organism>
<keyword evidence="2" id="KW-1185">Reference proteome</keyword>
<dbReference type="Gene3D" id="3.30.70.1060">
    <property type="entry name" value="Dimeric alpha+beta barrel"/>
    <property type="match status" value="1"/>
</dbReference>
<gene>
    <name evidence="1" type="ORF">AWC38_SpisGene11118</name>
</gene>
<dbReference type="InterPro" id="IPR011008">
    <property type="entry name" value="Dimeric_a/b-barrel"/>
</dbReference>